<reference evidence="2 3" key="1">
    <citation type="submission" date="2019-06" db="EMBL/GenBank/DDBJ databases">
        <title>Whole genome sequence for Rhodospirillaceae sp. R148.</title>
        <authorList>
            <person name="Wang G."/>
        </authorList>
    </citation>
    <scope>NUCLEOTIDE SEQUENCE [LARGE SCALE GENOMIC DNA]</scope>
    <source>
        <strain evidence="2 3">R148</strain>
    </source>
</reference>
<organism evidence="2 3">
    <name type="scientific">Denitrobaculum tricleocarpae</name>
    <dbReference type="NCBI Taxonomy" id="2591009"/>
    <lineage>
        <taxon>Bacteria</taxon>
        <taxon>Pseudomonadati</taxon>
        <taxon>Pseudomonadota</taxon>
        <taxon>Alphaproteobacteria</taxon>
        <taxon>Rhodospirillales</taxon>
        <taxon>Rhodospirillaceae</taxon>
        <taxon>Denitrobaculum</taxon>
    </lineage>
</organism>
<dbReference type="Gene3D" id="1.10.10.10">
    <property type="entry name" value="Winged helix-like DNA-binding domain superfamily/Winged helix DNA-binding domain"/>
    <property type="match status" value="1"/>
</dbReference>
<gene>
    <name evidence="2" type="ORF">FKG95_08335</name>
</gene>
<dbReference type="Pfam" id="PF12802">
    <property type="entry name" value="MarR_2"/>
    <property type="match status" value="1"/>
</dbReference>
<comment type="caution">
    <text evidence="2">The sequence shown here is derived from an EMBL/GenBank/DDBJ whole genome shotgun (WGS) entry which is preliminary data.</text>
</comment>
<dbReference type="EMBL" id="VHSH01000002">
    <property type="protein sequence ID" value="TQV82217.1"/>
    <property type="molecule type" value="Genomic_DNA"/>
</dbReference>
<dbReference type="GO" id="GO:0006950">
    <property type="term" value="P:response to stress"/>
    <property type="evidence" value="ECO:0007669"/>
    <property type="project" value="TreeGrafter"/>
</dbReference>
<dbReference type="Proteomes" id="UP000315252">
    <property type="component" value="Unassembled WGS sequence"/>
</dbReference>
<evidence type="ECO:0000259" key="1">
    <source>
        <dbReference type="PROSITE" id="PS50995"/>
    </source>
</evidence>
<keyword evidence="3" id="KW-1185">Reference proteome</keyword>
<dbReference type="AlphaFoldDB" id="A0A545TYE3"/>
<evidence type="ECO:0000313" key="3">
    <source>
        <dbReference type="Proteomes" id="UP000315252"/>
    </source>
</evidence>
<protein>
    <submittedName>
        <fullName evidence="2">Winged helix-turn-helix transcriptional regulator</fullName>
    </submittedName>
</protein>
<dbReference type="GO" id="GO:0003700">
    <property type="term" value="F:DNA-binding transcription factor activity"/>
    <property type="evidence" value="ECO:0007669"/>
    <property type="project" value="InterPro"/>
</dbReference>
<dbReference type="InterPro" id="IPR011991">
    <property type="entry name" value="ArsR-like_HTH"/>
</dbReference>
<dbReference type="SMART" id="SM00347">
    <property type="entry name" value="HTH_MARR"/>
    <property type="match status" value="1"/>
</dbReference>
<dbReference type="InterPro" id="IPR039422">
    <property type="entry name" value="MarR/SlyA-like"/>
</dbReference>
<dbReference type="InterPro" id="IPR036388">
    <property type="entry name" value="WH-like_DNA-bd_sf"/>
</dbReference>
<dbReference type="PROSITE" id="PS50995">
    <property type="entry name" value="HTH_MARR_2"/>
    <property type="match status" value="1"/>
</dbReference>
<dbReference type="PANTHER" id="PTHR33164:SF105">
    <property type="entry name" value="TRANSCRIPTIONAL REPRESSOR PROTEIN-RELATED"/>
    <property type="match status" value="1"/>
</dbReference>
<name>A0A545TYE3_9PROT</name>
<dbReference type="InterPro" id="IPR000835">
    <property type="entry name" value="HTH_MarR-typ"/>
</dbReference>
<accession>A0A545TYE3</accession>
<dbReference type="CDD" id="cd00090">
    <property type="entry name" value="HTH_ARSR"/>
    <property type="match status" value="1"/>
</dbReference>
<dbReference type="RefSeq" id="WP_142895847.1">
    <property type="nucleotide sequence ID" value="NZ_ML660053.1"/>
</dbReference>
<evidence type="ECO:0000313" key="2">
    <source>
        <dbReference type="EMBL" id="TQV82217.1"/>
    </source>
</evidence>
<proteinExistence type="predicted"/>
<dbReference type="InterPro" id="IPR036390">
    <property type="entry name" value="WH_DNA-bd_sf"/>
</dbReference>
<sequence>MYIHVMKAGKQKVDIQAAANEARQICACFKVRQASRLITKAYDEAMRPLGLKATQFTMLTAAALSDGRVSLTDLAEKLGMDRSTFSRNLGPLEREGLVELCDDGFGRARAVRLTKAGRERYAEAVPLWRGAQGDLKAALGEEGWTSFHEQMSTAARYA</sequence>
<dbReference type="PANTHER" id="PTHR33164">
    <property type="entry name" value="TRANSCRIPTIONAL REGULATOR, MARR FAMILY"/>
    <property type="match status" value="1"/>
</dbReference>
<dbReference type="OrthoDB" id="2287011at2"/>
<dbReference type="SUPFAM" id="SSF46785">
    <property type="entry name" value="Winged helix' DNA-binding domain"/>
    <property type="match status" value="1"/>
</dbReference>
<feature type="domain" description="HTH marR-type" evidence="1">
    <location>
        <begin position="24"/>
        <end position="158"/>
    </location>
</feature>